<reference evidence="3 4" key="1">
    <citation type="journal article" date="2018" name="Sci. Rep.">
        <title>Raphidocelis subcapitata (=Pseudokirchneriella subcapitata) provides an insight into genome evolution and environmental adaptations in the Sphaeropleales.</title>
        <authorList>
            <person name="Suzuki S."/>
            <person name="Yamaguchi H."/>
            <person name="Nakajima N."/>
            <person name="Kawachi M."/>
        </authorList>
    </citation>
    <scope>NUCLEOTIDE SEQUENCE [LARGE SCALE GENOMIC DNA]</scope>
    <source>
        <strain evidence="3 4">NIES-35</strain>
    </source>
</reference>
<feature type="region of interest" description="Disordered" evidence="1">
    <location>
        <begin position="903"/>
        <end position="1051"/>
    </location>
</feature>
<keyword evidence="2" id="KW-1133">Transmembrane helix</keyword>
<evidence type="ECO:0000256" key="2">
    <source>
        <dbReference type="SAM" id="Phobius"/>
    </source>
</evidence>
<gene>
    <name evidence="3" type="ORF">Rsub_11019</name>
</gene>
<feature type="compositionally biased region" description="Low complexity" evidence="1">
    <location>
        <begin position="227"/>
        <end position="248"/>
    </location>
</feature>
<accession>A0A2V0PEH4</accession>
<feature type="compositionally biased region" description="Low complexity" evidence="1">
    <location>
        <begin position="452"/>
        <end position="465"/>
    </location>
</feature>
<feature type="compositionally biased region" description="Low complexity" evidence="1">
    <location>
        <begin position="378"/>
        <end position="414"/>
    </location>
</feature>
<feature type="compositionally biased region" description="Polar residues" evidence="1">
    <location>
        <begin position="102"/>
        <end position="112"/>
    </location>
</feature>
<feature type="transmembrane region" description="Helical" evidence="2">
    <location>
        <begin position="811"/>
        <end position="836"/>
    </location>
</feature>
<feature type="region of interest" description="Disordered" evidence="1">
    <location>
        <begin position="653"/>
        <end position="715"/>
    </location>
</feature>
<evidence type="ECO:0000313" key="3">
    <source>
        <dbReference type="EMBL" id="GBF97372.1"/>
    </source>
</evidence>
<dbReference type="EMBL" id="BDRX01000097">
    <property type="protein sequence ID" value="GBF97372.1"/>
    <property type="molecule type" value="Genomic_DNA"/>
</dbReference>
<feature type="compositionally biased region" description="Low complexity" evidence="1">
    <location>
        <begin position="114"/>
        <end position="127"/>
    </location>
</feature>
<feature type="compositionally biased region" description="Polar residues" evidence="1">
    <location>
        <begin position="297"/>
        <end position="307"/>
    </location>
</feature>
<keyword evidence="2" id="KW-0472">Membrane</keyword>
<feature type="compositionally biased region" description="Acidic residues" evidence="1">
    <location>
        <begin position="903"/>
        <end position="912"/>
    </location>
</feature>
<dbReference type="InParanoid" id="A0A2V0PEH4"/>
<keyword evidence="2" id="KW-0812">Transmembrane</keyword>
<evidence type="ECO:0000313" key="4">
    <source>
        <dbReference type="Proteomes" id="UP000247498"/>
    </source>
</evidence>
<evidence type="ECO:0000256" key="1">
    <source>
        <dbReference type="SAM" id="MobiDB-lite"/>
    </source>
</evidence>
<feature type="region of interest" description="Disordered" evidence="1">
    <location>
        <begin position="501"/>
        <end position="527"/>
    </location>
</feature>
<comment type="caution">
    <text evidence="3">The sequence shown here is derived from an EMBL/GenBank/DDBJ whole genome shotgun (WGS) entry which is preliminary data.</text>
</comment>
<organism evidence="3 4">
    <name type="scientific">Raphidocelis subcapitata</name>
    <dbReference type="NCBI Taxonomy" id="307507"/>
    <lineage>
        <taxon>Eukaryota</taxon>
        <taxon>Viridiplantae</taxon>
        <taxon>Chlorophyta</taxon>
        <taxon>core chlorophytes</taxon>
        <taxon>Chlorophyceae</taxon>
        <taxon>CS clade</taxon>
        <taxon>Sphaeropleales</taxon>
        <taxon>Selenastraceae</taxon>
        <taxon>Raphidocelis</taxon>
    </lineage>
</organism>
<protein>
    <submittedName>
        <fullName evidence="3">Uncharacterized protein</fullName>
    </submittedName>
</protein>
<feature type="compositionally biased region" description="Low complexity" evidence="1">
    <location>
        <begin position="659"/>
        <end position="681"/>
    </location>
</feature>
<feature type="compositionally biased region" description="Low complexity" evidence="1">
    <location>
        <begin position="691"/>
        <end position="703"/>
    </location>
</feature>
<dbReference type="AlphaFoldDB" id="A0A2V0PEH4"/>
<feature type="compositionally biased region" description="Low complexity" evidence="1">
    <location>
        <begin position="921"/>
        <end position="956"/>
    </location>
</feature>
<keyword evidence="4" id="KW-1185">Reference proteome</keyword>
<feature type="compositionally biased region" description="Low complexity" evidence="1">
    <location>
        <begin position="28"/>
        <end position="57"/>
    </location>
</feature>
<sequence>MDPRMFGGAGAGHNAQSGAGERDAAARSPAPTAPDGGAPHAAPGPGASGSTGYSPASNPFGERPANRTSAGAAVRLSGSELPTPGAFTPTSAVDGGGYLPTPASSYGGSNLMTPGAGASPGGATIPGWSTPGAEGAGSSTKPHGGWQQQQQQQGWQQPQQQQWQQQQQQWSGSQQQAGEPSPGSWLTGAPVATPSDVTPTSFGSRARGAAPIPSPSALLGGGGGGSATRSAAASGAPEPAASAAASAAAPPPAPAQARPSDGSAGGEPSGLSLGSADSHERFGGSPTDLLRKAASKMRSQAAVSGSSHLPPPQKGAGLYLGKATPEGKGVPALKAPTNTPATPAVEATDTRPRGGAADQQSPSGGFGPDAGSVSLRMRAASGAAGGSPAAAAAARQSPPQPSGSHGSVVSFGSHCTPAPVPAAFGSPQGTPSPSRALDFSVVTPPPPKDDASGAAAAPPAASPAGRAGGGGPVALEALLASLQDPATRDSAAEIFAGELRSGRRGRGAGGPAEAAGAPADAPPRGGRAAAAARRAGRALLVLALLAGAALAVDRAAQLPEAAAPPRCAASDARACVEAYGAFFSRDPAAPLPAWRAAALGARWAVEDWWGYYVSPGGRLPGSVDGDGGAPPPQLPGLSPELLARAERFVRERDFRGRPEAGTGPAAPPEAADAPAPEAGPGSIPTPPEQQPPAAAEDAAQEPAPAAPPASLWRPAKSPDACPAWLPLHSLGACFADCRFDAAAFATAAAAARPATDAAFAAHDAPGACSAPGLPPPPADACVAAVGARAGKGAAAAAPAPRGWLRAVLRGLWVLFAAAAALVSGAAVAVGAVLLLLQGSGGQWLAGELDESGAPAASPVPRAVASAAAAAATAVAAGARVLTPRFKAPKPPSVLGMEHDSVADADADADGDPSELPSPQPARGAGLRRGSGAPAAAQRRSASAAARGAAAAAAAAAEEGEEEGELASPTRSAGGGARRQRSAATPRRVSGLKALEEGGASHSDGDDAPAAPPSRGARTAPRGARARGGAADGAEPSPPPLRMTTRRMSTAA</sequence>
<feature type="compositionally biased region" description="Low complexity" evidence="1">
    <location>
        <begin position="511"/>
        <end position="527"/>
    </location>
</feature>
<feature type="region of interest" description="Disordered" evidence="1">
    <location>
        <begin position="1"/>
        <end position="468"/>
    </location>
</feature>
<feature type="compositionally biased region" description="Low complexity" evidence="1">
    <location>
        <begin position="144"/>
        <end position="176"/>
    </location>
</feature>
<dbReference type="Proteomes" id="UP000247498">
    <property type="component" value="Unassembled WGS sequence"/>
</dbReference>
<name>A0A2V0PEH4_9CHLO</name>
<feature type="compositionally biased region" description="Low complexity" evidence="1">
    <location>
        <begin position="1012"/>
        <end position="1033"/>
    </location>
</feature>
<proteinExistence type="predicted"/>